<keyword evidence="2" id="KW-1185">Reference proteome</keyword>
<comment type="caution">
    <text evidence="1">The sequence shown here is derived from an EMBL/GenBank/DDBJ whole genome shotgun (WGS) entry which is preliminary data.</text>
</comment>
<gene>
    <name evidence="1" type="ORF">V6N11_040257</name>
</gene>
<protein>
    <submittedName>
        <fullName evidence="1">Uncharacterized protein</fullName>
    </submittedName>
</protein>
<accession>A0ABR2RHA8</accession>
<dbReference type="Proteomes" id="UP001396334">
    <property type="component" value="Unassembled WGS sequence"/>
</dbReference>
<dbReference type="EMBL" id="JBBPBN010000022">
    <property type="protein sequence ID" value="KAK9012189.1"/>
    <property type="molecule type" value="Genomic_DNA"/>
</dbReference>
<reference evidence="1 2" key="1">
    <citation type="journal article" date="2024" name="G3 (Bethesda)">
        <title>Genome assembly of Hibiscus sabdariffa L. provides insights into metabolisms of medicinal natural products.</title>
        <authorList>
            <person name="Kim T."/>
        </authorList>
    </citation>
    <scope>NUCLEOTIDE SEQUENCE [LARGE SCALE GENOMIC DNA]</scope>
    <source>
        <strain evidence="1">TK-2024</strain>
        <tissue evidence="1">Old leaves</tissue>
    </source>
</reference>
<evidence type="ECO:0000313" key="1">
    <source>
        <dbReference type="EMBL" id="KAK9012189.1"/>
    </source>
</evidence>
<proteinExistence type="predicted"/>
<sequence>MTVSSKVMNQPQRYTPHTVQEDPSFIHQLFLQWFSITGELLPQEHQEYETTILVEDEKEPLKPGKDESGILIPKAKGRPHKGSFIARQLDLLLAVALHLFQHI</sequence>
<evidence type="ECO:0000313" key="2">
    <source>
        <dbReference type="Proteomes" id="UP001396334"/>
    </source>
</evidence>
<organism evidence="1 2">
    <name type="scientific">Hibiscus sabdariffa</name>
    <name type="common">roselle</name>
    <dbReference type="NCBI Taxonomy" id="183260"/>
    <lineage>
        <taxon>Eukaryota</taxon>
        <taxon>Viridiplantae</taxon>
        <taxon>Streptophyta</taxon>
        <taxon>Embryophyta</taxon>
        <taxon>Tracheophyta</taxon>
        <taxon>Spermatophyta</taxon>
        <taxon>Magnoliopsida</taxon>
        <taxon>eudicotyledons</taxon>
        <taxon>Gunneridae</taxon>
        <taxon>Pentapetalae</taxon>
        <taxon>rosids</taxon>
        <taxon>malvids</taxon>
        <taxon>Malvales</taxon>
        <taxon>Malvaceae</taxon>
        <taxon>Malvoideae</taxon>
        <taxon>Hibiscus</taxon>
    </lineage>
</organism>
<name>A0ABR2RHA8_9ROSI</name>